<protein>
    <recommendedName>
        <fullName evidence="5">Transposase IS4-like domain-containing protein</fullName>
    </recommendedName>
</protein>
<dbReference type="GO" id="GO:0006313">
    <property type="term" value="P:DNA transposition"/>
    <property type="evidence" value="ECO:0007669"/>
    <property type="project" value="InterPro"/>
</dbReference>
<dbReference type="InterPro" id="IPR008490">
    <property type="entry name" value="Transposase_InsH_N"/>
</dbReference>
<feature type="region of interest" description="Disordered" evidence="1">
    <location>
        <begin position="155"/>
        <end position="181"/>
    </location>
</feature>
<evidence type="ECO:0008006" key="5">
    <source>
        <dbReference type="Google" id="ProtNLM"/>
    </source>
</evidence>
<feature type="compositionally biased region" description="Basic and acidic residues" evidence="1">
    <location>
        <begin position="156"/>
        <end position="181"/>
    </location>
</feature>
<proteinExistence type="predicted"/>
<evidence type="ECO:0000259" key="2">
    <source>
        <dbReference type="Pfam" id="PF01609"/>
    </source>
</evidence>
<dbReference type="EMBL" id="LAZR01006911">
    <property type="protein sequence ID" value="KKM88806.1"/>
    <property type="molecule type" value="Genomic_DNA"/>
</dbReference>
<feature type="domain" description="Transposase IS4-like" evidence="2">
    <location>
        <begin position="183"/>
        <end position="419"/>
    </location>
</feature>
<accession>A0A0F9LNN1</accession>
<feature type="compositionally biased region" description="Polar residues" evidence="1">
    <location>
        <begin position="445"/>
        <end position="454"/>
    </location>
</feature>
<dbReference type="GO" id="GO:0003677">
    <property type="term" value="F:DNA binding"/>
    <property type="evidence" value="ECO:0007669"/>
    <property type="project" value="InterPro"/>
</dbReference>
<dbReference type="Pfam" id="PF01609">
    <property type="entry name" value="DDE_Tnp_1"/>
    <property type="match status" value="1"/>
</dbReference>
<feature type="region of interest" description="Disordered" evidence="1">
    <location>
        <begin position="443"/>
        <end position="471"/>
    </location>
</feature>
<gene>
    <name evidence="4" type="ORF">LCGC14_1255100</name>
</gene>
<evidence type="ECO:0000256" key="1">
    <source>
        <dbReference type="SAM" id="MobiDB-lite"/>
    </source>
</evidence>
<evidence type="ECO:0000259" key="3">
    <source>
        <dbReference type="Pfam" id="PF05598"/>
    </source>
</evidence>
<evidence type="ECO:0000313" key="4">
    <source>
        <dbReference type="EMBL" id="KKM88806.1"/>
    </source>
</evidence>
<dbReference type="GO" id="GO:0004803">
    <property type="term" value="F:transposase activity"/>
    <property type="evidence" value="ECO:0007669"/>
    <property type="project" value="InterPro"/>
</dbReference>
<dbReference type="Pfam" id="PF05598">
    <property type="entry name" value="DUF772"/>
    <property type="match status" value="1"/>
</dbReference>
<feature type="domain" description="Transposase InsH N-terminal" evidence="3">
    <location>
        <begin position="24"/>
        <end position="109"/>
    </location>
</feature>
<organism evidence="4">
    <name type="scientific">marine sediment metagenome</name>
    <dbReference type="NCBI Taxonomy" id="412755"/>
    <lineage>
        <taxon>unclassified sequences</taxon>
        <taxon>metagenomes</taxon>
        <taxon>ecological metagenomes</taxon>
    </lineage>
</organism>
<dbReference type="InterPro" id="IPR002559">
    <property type="entry name" value="Transposase_11"/>
</dbReference>
<comment type="caution">
    <text evidence="4">The sequence shown here is derived from an EMBL/GenBank/DDBJ whole genome shotgun (WGS) entry which is preliminary data.</text>
</comment>
<name>A0A0F9LNN1_9ZZZZ</name>
<dbReference type="AlphaFoldDB" id="A0A0F9LNN1"/>
<sequence>MASIPQRPMFGWDEVESLGDLERLNLVLESLPDEELMAKLEVRRGKRGRDDYPVRAMWNALIAGVVFQHPTVASLLRELARNGQLRLVCGFWARRKRSLVPNAWAFSRFLASVMKHVDLVEAMFDRLVEEIAEVLPDYGEHLAVDGKALASYAPGRLEEHEGRQEPGRRRDSDAEWGVHAHRGTKEDGTAWEKIKSWFGYTLNLMVDTRYELPVGFSLTKANSSEVVEAHHLLDGVGRRHPVVVRRCESVAADRGYDDVKLISEVWEGWEALPIIDIRNCWRDGESTKVAKGRENIVYDYRGTVSCVCLADGTQRQMGYAGLERDRGTLKYRCPAEHYGSECAGRELCPIGKAVRIPMEQEPRVFTPLPRHSYKWERLYSGRTAVERVNSRLDRVFGFENHTIRGLLKMRTRCTLALVVMLAMALGRIRAGQAEDMRSLLKSASLKHQTPQTNRRGPIQGKGPPTVSAGGRFQVTKTPRLKPAC</sequence>
<reference evidence="4" key="1">
    <citation type="journal article" date="2015" name="Nature">
        <title>Complex archaea that bridge the gap between prokaryotes and eukaryotes.</title>
        <authorList>
            <person name="Spang A."/>
            <person name="Saw J.H."/>
            <person name="Jorgensen S.L."/>
            <person name="Zaremba-Niedzwiedzka K."/>
            <person name="Martijn J."/>
            <person name="Lind A.E."/>
            <person name="van Eijk R."/>
            <person name="Schleper C."/>
            <person name="Guy L."/>
            <person name="Ettema T.J."/>
        </authorList>
    </citation>
    <scope>NUCLEOTIDE SEQUENCE</scope>
</reference>